<evidence type="ECO:0000256" key="3">
    <source>
        <dbReference type="ARBA" id="ARBA00022801"/>
    </source>
</evidence>
<feature type="domain" description="HotDog ACOT-type" evidence="6">
    <location>
        <begin position="150"/>
        <end position="269"/>
    </location>
</feature>
<proteinExistence type="inferred from homology"/>
<dbReference type="FunFam" id="3.10.129.10:FF:000032">
    <property type="entry name" value="Acyl-CoA thioester hydrolase"/>
    <property type="match status" value="1"/>
</dbReference>
<dbReference type="PANTHER" id="PTHR12655:SF0">
    <property type="entry name" value="ACYL-COENZYME A THIOESTERASE 9, MITOCHONDRIAL"/>
    <property type="match status" value="1"/>
</dbReference>
<comment type="similarity">
    <text evidence="1">Belongs to the acyl coenzyme A hydrolase family.</text>
</comment>
<sequence>MIAVTTSLSSRSRQPSKVRWIHRCSAYLSPNHTGGDCDCRDDGGNNGSIGNGNDDHGNANDTAVPVPVQTWNKSPIVSQLWRTRDEAKRRVMSGARGDYSVSYAAAKVLSDAAAATSGSISAPDGNKSLSSKSADRKGKGKHPRESEVGIPYLFSQDRFLLETYRNPWGEMRFGKILEDLDALAGNIAFNHVVDVEGNDTLPLIVTAGVDRIRVRRRPNIDSDQYLSGKVTWVGSSSMEIRMRIADGGNEGGGSEWLEAYFTFVTLHPETKKAINIPSLIPETDEERVNFELGAVKAQARKEARRNKVELGRPLSEQSLKIDARAKQLLEEAGPLLQMPSLANPNTMLISQTTQSNAMVAQPQARNLHDRIFGGFLMRRAFELGGFLFFRRAGSENAIPCDFVSPFSAFLFSPPPFLFPHNAPLLTSLASIYVQAFATAYLFGGDKPRFIEVDDISFDKPVDVGDLLVFKSLILYTNPDGRNLGSYVDGHEAMPLVAVEVVCWVTCPEMKKAEVSNHFYFTFALPNKASCRRVLPANIDEARRQASRMFVDETQAALRP</sequence>
<gene>
    <name evidence="7" type="ORF">ACHAXA_000706</name>
</gene>
<feature type="region of interest" description="Disordered" evidence="5">
    <location>
        <begin position="116"/>
        <end position="145"/>
    </location>
</feature>
<evidence type="ECO:0000313" key="8">
    <source>
        <dbReference type="Proteomes" id="UP001530377"/>
    </source>
</evidence>
<evidence type="ECO:0000256" key="2">
    <source>
        <dbReference type="ARBA" id="ARBA00022737"/>
    </source>
</evidence>
<dbReference type="PANTHER" id="PTHR12655">
    <property type="entry name" value="ACYL-COA THIOESTERASE"/>
    <property type="match status" value="1"/>
</dbReference>
<dbReference type="InterPro" id="IPR029069">
    <property type="entry name" value="HotDog_dom_sf"/>
</dbReference>
<evidence type="ECO:0000256" key="5">
    <source>
        <dbReference type="SAM" id="MobiDB-lite"/>
    </source>
</evidence>
<dbReference type="GO" id="GO:0016787">
    <property type="term" value="F:hydrolase activity"/>
    <property type="evidence" value="ECO:0007669"/>
    <property type="project" value="UniProtKB-KW"/>
</dbReference>
<keyword evidence="2" id="KW-0677">Repeat</keyword>
<keyword evidence="3" id="KW-0378">Hydrolase</keyword>
<dbReference type="Gene3D" id="3.10.129.10">
    <property type="entry name" value="Hotdog Thioesterase"/>
    <property type="match status" value="3"/>
</dbReference>
<protein>
    <recommendedName>
        <fullName evidence="6">HotDog ACOT-type domain-containing protein</fullName>
    </recommendedName>
</protein>
<evidence type="ECO:0000259" key="6">
    <source>
        <dbReference type="PROSITE" id="PS51770"/>
    </source>
</evidence>
<dbReference type="PROSITE" id="PS51770">
    <property type="entry name" value="HOTDOG_ACOT"/>
    <property type="match status" value="2"/>
</dbReference>
<evidence type="ECO:0000256" key="1">
    <source>
        <dbReference type="ARBA" id="ARBA00010458"/>
    </source>
</evidence>
<feature type="domain" description="HotDog ACOT-type" evidence="6">
    <location>
        <begin position="350"/>
        <end position="528"/>
    </location>
</feature>
<keyword evidence="4" id="KW-0809">Transit peptide</keyword>
<reference evidence="7 8" key="1">
    <citation type="submission" date="2024-10" db="EMBL/GenBank/DDBJ databases">
        <title>Updated reference genomes for cyclostephanoid diatoms.</title>
        <authorList>
            <person name="Roberts W.R."/>
            <person name="Alverson A.J."/>
        </authorList>
    </citation>
    <scope>NUCLEOTIDE SEQUENCE [LARGE SCALE GENOMIC DNA]</scope>
    <source>
        <strain evidence="7 8">AJA228-03</strain>
    </source>
</reference>
<evidence type="ECO:0000256" key="4">
    <source>
        <dbReference type="ARBA" id="ARBA00022946"/>
    </source>
</evidence>
<accession>A0ABD3R850</accession>
<dbReference type="SUPFAM" id="SSF54637">
    <property type="entry name" value="Thioesterase/thiol ester dehydrase-isomerase"/>
    <property type="match status" value="2"/>
</dbReference>
<dbReference type="Proteomes" id="UP001530377">
    <property type="component" value="Unassembled WGS sequence"/>
</dbReference>
<dbReference type="CDD" id="cd03442">
    <property type="entry name" value="BFIT_BACH"/>
    <property type="match status" value="1"/>
</dbReference>
<keyword evidence="8" id="KW-1185">Reference proteome</keyword>
<feature type="compositionally biased region" description="Basic and acidic residues" evidence="5">
    <location>
        <begin position="133"/>
        <end position="145"/>
    </location>
</feature>
<organism evidence="7 8">
    <name type="scientific">Cyclostephanos tholiformis</name>
    <dbReference type="NCBI Taxonomy" id="382380"/>
    <lineage>
        <taxon>Eukaryota</taxon>
        <taxon>Sar</taxon>
        <taxon>Stramenopiles</taxon>
        <taxon>Ochrophyta</taxon>
        <taxon>Bacillariophyta</taxon>
        <taxon>Coscinodiscophyceae</taxon>
        <taxon>Thalassiosirophycidae</taxon>
        <taxon>Stephanodiscales</taxon>
        <taxon>Stephanodiscaceae</taxon>
        <taxon>Cyclostephanos</taxon>
    </lineage>
</organism>
<evidence type="ECO:0000313" key="7">
    <source>
        <dbReference type="EMBL" id="KAL3809187.1"/>
    </source>
</evidence>
<dbReference type="EMBL" id="JALLPB020000431">
    <property type="protein sequence ID" value="KAL3809187.1"/>
    <property type="molecule type" value="Genomic_DNA"/>
</dbReference>
<dbReference type="InterPro" id="IPR033120">
    <property type="entry name" value="HOTDOG_ACOT"/>
</dbReference>
<dbReference type="AlphaFoldDB" id="A0ABD3R850"/>
<comment type="caution">
    <text evidence="7">The sequence shown here is derived from an EMBL/GenBank/DDBJ whole genome shotgun (WGS) entry which is preliminary data.</text>
</comment>
<name>A0ABD3R850_9STRA</name>